<dbReference type="OrthoDB" id="9787096at2"/>
<dbReference type="Proteomes" id="UP000199226">
    <property type="component" value="Unassembled WGS sequence"/>
</dbReference>
<keyword evidence="5" id="KW-1185">Reference proteome</keyword>
<dbReference type="AlphaFoldDB" id="A0A1G9YKM3"/>
<evidence type="ECO:0000256" key="1">
    <source>
        <dbReference type="ARBA" id="ARBA00001933"/>
    </source>
</evidence>
<accession>A0A1G9YKM3</accession>
<evidence type="ECO:0000313" key="5">
    <source>
        <dbReference type="Proteomes" id="UP000199226"/>
    </source>
</evidence>
<keyword evidence="4" id="KW-0808">Transferase</keyword>
<dbReference type="Gene3D" id="3.40.640.10">
    <property type="entry name" value="Type I PLP-dependent aspartate aminotransferase-like (Major domain)"/>
    <property type="match status" value="1"/>
</dbReference>
<protein>
    <submittedName>
        <fullName evidence="4">Seryl-tRNA(Sec) selenium transferase</fullName>
    </submittedName>
</protein>
<evidence type="ECO:0000313" key="4">
    <source>
        <dbReference type="EMBL" id="SDN09001.1"/>
    </source>
</evidence>
<feature type="domain" description="Aminotransferase class V" evidence="3">
    <location>
        <begin position="101"/>
        <end position="278"/>
    </location>
</feature>
<dbReference type="InterPro" id="IPR000192">
    <property type="entry name" value="Aminotrans_V_dom"/>
</dbReference>
<evidence type="ECO:0000256" key="2">
    <source>
        <dbReference type="ARBA" id="ARBA00022898"/>
    </source>
</evidence>
<evidence type="ECO:0000259" key="3">
    <source>
        <dbReference type="Pfam" id="PF00266"/>
    </source>
</evidence>
<comment type="cofactor">
    <cofactor evidence="1">
        <name>pyridoxal 5'-phosphate</name>
        <dbReference type="ChEBI" id="CHEBI:597326"/>
    </cofactor>
</comment>
<gene>
    <name evidence="4" type="ORF">SAMN05421813_1403</name>
</gene>
<organism evidence="4 5">
    <name type="scientific">Daejeonella rubra</name>
    <dbReference type="NCBI Taxonomy" id="990371"/>
    <lineage>
        <taxon>Bacteria</taxon>
        <taxon>Pseudomonadati</taxon>
        <taxon>Bacteroidota</taxon>
        <taxon>Sphingobacteriia</taxon>
        <taxon>Sphingobacteriales</taxon>
        <taxon>Sphingobacteriaceae</taxon>
        <taxon>Daejeonella</taxon>
    </lineage>
</organism>
<name>A0A1G9YKM3_9SPHI</name>
<dbReference type="STRING" id="990371.SAMN05421813_1403"/>
<dbReference type="GO" id="GO:0004125">
    <property type="term" value="F:L-seryl-tRNA(Sec) selenium transferase activity"/>
    <property type="evidence" value="ECO:0007669"/>
    <property type="project" value="TreeGrafter"/>
</dbReference>
<dbReference type="PANTHER" id="PTHR32328">
    <property type="entry name" value="L-SERYL-TRNA(SEC) SELENIUM TRANSFERASE"/>
    <property type="match status" value="1"/>
</dbReference>
<dbReference type="Pfam" id="PF00266">
    <property type="entry name" value="Aminotran_5"/>
    <property type="match status" value="1"/>
</dbReference>
<dbReference type="PANTHER" id="PTHR32328:SF0">
    <property type="entry name" value="L-SERYL-TRNA(SEC) SELENIUM TRANSFERASE"/>
    <property type="match status" value="1"/>
</dbReference>
<reference evidence="5" key="1">
    <citation type="submission" date="2016-10" db="EMBL/GenBank/DDBJ databases">
        <authorList>
            <person name="Varghese N."/>
            <person name="Submissions S."/>
        </authorList>
    </citation>
    <scope>NUCLEOTIDE SEQUENCE [LARGE SCALE GENOMIC DNA]</scope>
    <source>
        <strain evidence="5">DSM 24536</strain>
    </source>
</reference>
<dbReference type="SUPFAM" id="SSF53383">
    <property type="entry name" value="PLP-dependent transferases"/>
    <property type="match status" value="1"/>
</dbReference>
<proteinExistence type="predicted"/>
<sequence>MKRRELIKGLTILPLAGVVAGNSDSLLASAINDITGNVNSEGSSAIFDGSLKPGPAIYQSIGVEPVINCRGTFTIIGGSIELAEVRAAMDSASRHFVQMDELADAVGKRLAQLTGAEWGMVTAGCAAALKMATAACVAGGNPEKLHRIPDLSGLEKNEVIIPAESFSAYDFAIQNIGVKIIRVNTLEELRDALSSKTAMIKLSGGNLVPGPMGLEAIAALAKPMNIPILADAAAEILTIPNVHLQNGATMVAYSGGKAICGPQCAGLLLGPKNILMSAWQASSPHHGPGRDNKVGREETLGMLAAVETWVKMDHAGREKNWMTWVNAIASRMSAIEHVKTMIMEPKGINNRSASLTISWDPLKLHLSSSDLIQELINSKPRITVGAGRNTDNGMTSISINASQMQVGQDKIVGDRIFELLTKKRSPKTGSEMNTPAALINGRWDLVVDYFSSKSDHMLYIEQDGNWIKGIHKTDFSTREISGSIEGNEIKFLSPGRRPAVSYTFSGTLDGDIISGKIDMGEFLTASFTARKNKAKADRVPIIFPTGRPMGN</sequence>
<dbReference type="RefSeq" id="WP_090707011.1">
    <property type="nucleotide sequence ID" value="NZ_FNHH01000040.1"/>
</dbReference>
<keyword evidence="2" id="KW-0663">Pyridoxal phosphate</keyword>
<dbReference type="InterPro" id="IPR015424">
    <property type="entry name" value="PyrdxlP-dep_Trfase"/>
</dbReference>
<dbReference type="InterPro" id="IPR015421">
    <property type="entry name" value="PyrdxlP-dep_Trfase_major"/>
</dbReference>
<dbReference type="EMBL" id="FNHH01000040">
    <property type="protein sequence ID" value="SDN09001.1"/>
    <property type="molecule type" value="Genomic_DNA"/>
</dbReference>